<gene>
    <name evidence="2" type="ORF">BDQ12DRAFT_691917</name>
</gene>
<dbReference type="AlphaFoldDB" id="A0A5C3LIE1"/>
<proteinExistence type="predicted"/>
<evidence type="ECO:0000313" key="2">
    <source>
        <dbReference type="EMBL" id="TFK32869.1"/>
    </source>
</evidence>
<sequence>MMDCSRNQPSGVNLFDVGDVLVRKHEDPPIPSRPKPALPESPPGTHNCLSRVHPELNF</sequence>
<feature type="compositionally biased region" description="Pro residues" evidence="1">
    <location>
        <begin position="29"/>
        <end position="42"/>
    </location>
</feature>
<dbReference type="EMBL" id="ML213661">
    <property type="protein sequence ID" value="TFK32869.1"/>
    <property type="molecule type" value="Genomic_DNA"/>
</dbReference>
<reference evidence="2 3" key="1">
    <citation type="journal article" date="2019" name="Nat. Ecol. Evol.">
        <title>Megaphylogeny resolves global patterns of mushroom evolution.</title>
        <authorList>
            <person name="Varga T."/>
            <person name="Krizsan K."/>
            <person name="Foldi C."/>
            <person name="Dima B."/>
            <person name="Sanchez-Garcia M."/>
            <person name="Sanchez-Ramirez S."/>
            <person name="Szollosi G.J."/>
            <person name="Szarkandi J.G."/>
            <person name="Papp V."/>
            <person name="Albert L."/>
            <person name="Andreopoulos W."/>
            <person name="Angelini C."/>
            <person name="Antonin V."/>
            <person name="Barry K.W."/>
            <person name="Bougher N.L."/>
            <person name="Buchanan P."/>
            <person name="Buyck B."/>
            <person name="Bense V."/>
            <person name="Catcheside P."/>
            <person name="Chovatia M."/>
            <person name="Cooper J."/>
            <person name="Damon W."/>
            <person name="Desjardin D."/>
            <person name="Finy P."/>
            <person name="Geml J."/>
            <person name="Haridas S."/>
            <person name="Hughes K."/>
            <person name="Justo A."/>
            <person name="Karasinski D."/>
            <person name="Kautmanova I."/>
            <person name="Kiss B."/>
            <person name="Kocsube S."/>
            <person name="Kotiranta H."/>
            <person name="LaButti K.M."/>
            <person name="Lechner B.E."/>
            <person name="Liimatainen K."/>
            <person name="Lipzen A."/>
            <person name="Lukacs Z."/>
            <person name="Mihaltcheva S."/>
            <person name="Morgado L.N."/>
            <person name="Niskanen T."/>
            <person name="Noordeloos M.E."/>
            <person name="Ohm R.A."/>
            <person name="Ortiz-Santana B."/>
            <person name="Ovrebo C."/>
            <person name="Racz N."/>
            <person name="Riley R."/>
            <person name="Savchenko A."/>
            <person name="Shiryaev A."/>
            <person name="Soop K."/>
            <person name="Spirin V."/>
            <person name="Szebenyi C."/>
            <person name="Tomsovsky M."/>
            <person name="Tulloss R.E."/>
            <person name="Uehling J."/>
            <person name="Grigoriev I.V."/>
            <person name="Vagvolgyi C."/>
            <person name="Papp T."/>
            <person name="Martin F.M."/>
            <person name="Miettinen O."/>
            <person name="Hibbett D.S."/>
            <person name="Nagy L.G."/>
        </authorList>
    </citation>
    <scope>NUCLEOTIDE SEQUENCE [LARGE SCALE GENOMIC DNA]</scope>
    <source>
        <strain evidence="2 3">CBS 166.37</strain>
    </source>
</reference>
<name>A0A5C3LIE1_9AGAR</name>
<protein>
    <submittedName>
        <fullName evidence="2">Uncharacterized protein</fullName>
    </submittedName>
</protein>
<keyword evidence="3" id="KW-1185">Reference proteome</keyword>
<evidence type="ECO:0000313" key="3">
    <source>
        <dbReference type="Proteomes" id="UP000308652"/>
    </source>
</evidence>
<accession>A0A5C3LIE1</accession>
<dbReference type="Proteomes" id="UP000308652">
    <property type="component" value="Unassembled WGS sequence"/>
</dbReference>
<organism evidence="2 3">
    <name type="scientific">Crucibulum laeve</name>
    <dbReference type="NCBI Taxonomy" id="68775"/>
    <lineage>
        <taxon>Eukaryota</taxon>
        <taxon>Fungi</taxon>
        <taxon>Dikarya</taxon>
        <taxon>Basidiomycota</taxon>
        <taxon>Agaricomycotina</taxon>
        <taxon>Agaricomycetes</taxon>
        <taxon>Agaricomycetidae</taxon>
        <taxon>Agaricales</taxon>
        <taxon>Agaricineae</taxon>
        <taxon>Nidulariaceae</taxon>
        <taxon>Crucibulum</taxon>
    </lineage>
</organism>
<evidence type="ECO:0000256" key="1">
    <source>
        <dbReference type="SAM" id="MobiDB-lite"/>
    </source>
</evidence>
<feature type="region of interest" description="Disordered" evidence="1">
    <location>
        <begin position="24"/>
        <end position="58"/>
    </location>
</feature>